<dbReference type="FunFam" id="1.10.10.10:FF:000001">
    <property type="entry name" value="LysR family transcriptional regulator"/>
    <property type="match status" value="1"/>
</dbReference>
<comment type="similarity">
    <text evidence="1">Belongs to the LysR transcriptional regulatory family.</text>
</comment>
<dbReference type="Gene3D" id="3.40.190.290">
    <property type="match status" value="1"/>
</dbReference>
<evidence type="ECO:0000256" key="2">
    <source>
        <dbReference type="ARBA" id="ARBA00023015"/>
    </source>
</evidence>
<proteinExistence type="inferred from homology"/>
<dbReference type="RefSeq" id="WP_009515120.1">
    <property type="nucleotide sequence ID" value="NZ_CCAE010000022.1"/>
</dbReference>
<dbReference type="InterPro" id="IPR005119">
    <property type="entry name" value="LysR_subst-bd"/>
</dbReference>
<evidence type="ECO:0000256" key="4">
    <source>
        <dbReference type="ARBA" id="ARBA00023163"/>
    </source>
</evidence>
<dbReference type="Gene3D" id="1.10.10.10">
    <property type="entry name" value="Winged helix-like DNA-binding domain superfamily/Winged helix DNA-binding domain"/>
    <property type="match status" value="1"/>
</dbReference>
<evidence type="ECO:0000256" key="3">
    <source>
        <dbReference type="ARBA" id="ARBA00023125"/>
    </source>
</evidence>
<dbReference type="PANTHER" id="PTHR30537:SF30">
    <property type="entry name" value="TRANSCRIPTIONAL REGULATOR-RELATED"/>
    <property type="match status" value="1"/>
</dbReference>
<evidence type="ECO:0000256" key="1">
    <source>
        <dbReference type="ARBA" id="ARBA00009437"/>
    </source>
</evidence>
<dbReference type="Proteomes" id="UP000028878">
    <property type="component" value="Unassembled WGS sequence"/>
</dbReference>
<dbReference type="GO" id="GO:0043565">
    <property type="term" value="F:sequence-specific DNA binding"/>
    <property type="evidence" value="ECO:0007669"/>
    <property type="project" value="TreeGrafter"/>
</dbReference>
<dbReference type="Pfam" id="PF03466">
    <property type="entry name" value="LysR_substrate"/>
    <property type="match status" value="1"/>
</dbReference>
<keyword evidence="3" id="KW-0238">DNA-binding</keyword>
<dbReference type="InterPro" id="IPR058163">
    <property type="entry name" value="LysR-type_TF_proteobact-type"/>
</dbReference>
<name>A0A1L1PMY9_HYDIT</name>
<evidence type="ECO:0000259" key="5">
    <source>
        <dbReference type="PROSITE" id="PS50931"/>
    </source>
</evidence>
<dbReference type="GO" id="GO:0003700">
    <property type="term" value="F:DNA-binding transcription factor activity"/>
    <property type="evidence" value="ECO:0007669"/>
    <property type="project" value="InterPro"/>
</dbReference>
<keyword evidence="2" id="KW-0805">Transcription regulation</keyword>
<keyword evidence="4" id="KW-0804">Transcription</keyword>
<feature type="domain" description="HTH lysR-type" evidence="5">
    <location>
        <begin position="9"/>
        <end position="66"/>
    </location>
</feature>
<dbReference type="CDD" id="cd08422">
    <property type="entry name" value="PBP2_CrgA_like"/>
    <property type="match status" value="1"/>
</dbReference>
<dbReference type="GO" id="GO:0006351">
    <property type="term" value="P:DNA-templated transcription"/>
    <property type="evidence" value="ECO:0007669"/>
    <property type="project" value="TreeGrafter"/>
</dbReference>
<organism evidence="6 7">
    <name type="scientific">Hydrogenophaga intermedia</name>
    <dbReference type="NCBI Taxonomy" id="65786"/>
    <lineage>
        <taxon>Bacteria</taxon>
        <taxon>Pseudomonadati</taxon>
        <taxon>Pseudomonadota</taxon>
        <taxon>Betaproteobacteria</taxon>
        <taxon>Burkholderiales</taxon>
        <taxon>Comamonadaceae</taxon>
        <taxon>Hydrogenophaga</taxon>
    </lineage>
</organism>
<dbReference type="InterPro" id="IPR036390">
    <property type="entry name" value="WH_DNA-bd_sf"/>
</dbReference>
<dbReference type="AlphaFoldDB" id="A0A1L1PMY9"/>
<sequence>MSEAQTLADKLRRMALFAEIVDSGSISAAARRLGSTPSAVSQQLRLLERSLGLVLLHRSTRRLTLTEAGERYYPACAAMVAQARSADLALERLRDEPEGELRLAAPIGFGDLLASALEPLRRHPRLHLHLLLDDTPIDLIAERVDLALRVGRFTDSALVARRLGELQRVLCAAPRYLAERGWPRHPGELEGHDWLGLPPRSGAVTTLVFQGADGVRAEVRVEPRVLASQVTVLEALALEGWGLYVGMRDDVRAALDDGRLVPVLPEWRLEPAAVFAVTPRRDEQPAKVRHALRALQAHFGLREG</sequence>
<dbReference type="InterPro" id="IPR036388">
    <property type="entry name" value="WH-like_DNA-bd_sf"/>
</dbReference>
<dbReference type="EMBL" id="CCAE010000022">
    <property type="protein sequence ID" value="CDN88327.1"/>
    <property type="molecule type" value="Genomic_DNA"/>
</dbReference>
<gene>
    <name evidence="6" type="ORF">BN948_02760</name>
</gene>
<reference evidence="7" key="2">
    <citation type="submission" date="2014-11" db="EMBL/GenBank/DDBJ databases">
        <title>Draft genome sequence of Hydrogenophaga intermedia S1.</title>
        <authorList>
            <person name="Gan H.M."/>
            <person name="Chew T.H."/>
            <person name="Stolz A."/>
        </authorList>
    </citation>
    <scope>NUCLEOTIDE SEQUENCE [LARGE SCALE GENOMIC DNA]</scope>
    <source>
        <strain evidence="7">S1</strain>
    </source>
</reference>
<dbReference type="SUPFAM" id="SSF53850">
    <property type="entry name" value="Periplasmic binding protein-like II"/>
    <property type="match status" value="1"/>
</dbReference>
<protein>
    <submittedName>
        <fullName evidence="6">LysR family transcriptional regulator</fullName>
    </submittedName>
</protein>
<evidence type="ECO:0000313" key="6">
    <source>
        <dbReference type="EMBL" id="CDN88327.1"/>
    </source>
</evidence>
<evidence type="ECO:0000313" key="7">
    <source>
        <dbReference type="Proteomes" id="UP000028878"/>
    </source>
</evidence>
<dbReference type="PANTHER" id="PTHR30537">
    <property type="entry name" value="HTH-TYPE TRANSCRIPTIONAL REGULATOR"/>
    <property type="match status" value="1"/>
</dbReference>
<dbReference type="PROSITE" id="PS50931">
    <property type="entry name" value="HTH_LYSR"/>
    <property type="match status" value="1"/>
</dbReference>
<dbReference type="Pfam" id="PF00126">
    <property type="entry name" value="HTH_1"/>
    <property type="match status" value="1"/>
</dbReference>
<reference evidence="7" key="1">
    <citation type="submission" date="2014-02" db="EMBL/GenBank/DDBJ databases">
        <authorList>
            <person name="Gan H."/>
        </authorList>
    </citation>
    <scope>NUCLEOTIDE SEQUENCE [LARGE SCALE GENOMIC DNA]</scope>
    <source>
        <strain evidence="7">S1</strain>
    </source>
</reference>
<dbReference type="InterPro" id="IPR000847">
    <property type="entry name" value="LysR_HTH_N"/>
</dbReference>
<dbReference type="SUPFAM" id="SSF46785">
    <property type="entry name" value="Winged helix' DNA-binding domain"/>
    <property type="match status" value="1"/>
</dbReference>
<accession>A0A1L1PMY9</accession>
<keyword evidence="7" id="KW-1185">Reference proteome</keyword>